<dbReference type="OrthoDB" id="9400475at2759"/>
<dbReference type="EMBL" id="KZ527220">
    <property type="protein sequence ID" value="PKU27443.1"/>
    <property type="molecule type" value="Genomic_DNA"/>
</dbReference>
<evidence type="ECO:0000313" key="2">
    <source>
        <dbReference type="Proteomes" id="UP000233556"/>
    </source>
</evidence>
<protein>
    <submittedName>
        <fullName evidence="1">Rna-directed dna polymerase from mobile element jockey-like</fullName>
    </submittedName>
</protein>
<gene>
    <name evidence="1" type="ORF">llap_22253</name>
</gene>
<dbReference type="GO" id="GO:0003964">
    <property type="term" value="F:RNA-directed DNA polymerase activity"/>
    <property type="evidence" value="ECO:0007669"/>
    <property type="project" value="UniProtKB-KW"/>
</dbReference>
<sequence length="100" mass="11366">MPDHPDSLLQRISSFSIWVMGQSGTLIKSADDTKQEGVADMPEGCAAIQRYLYRLEKCATRNLMKFNNGECKVLHLGRNNPSHQYRLGTYQLATSFERKT</sequence>
<proteinExistence type="predicted"/>
<keyword evidence="1" id="KW-0548">Nucleotidyltransferase</keyword>
<name>A0A2I0T0W4_LIMLA</name>
<keyword evidence="1" id="KW-0808">Transferase</keyword>
<evidence type="ECO:0000313" key="1">
    <source>
        <dbReference type="EMBL" id="PKU27443.1"/>
    </source>
</evidence>
<dbReference type="Proteomes" id="UP000233556">
    <property type="component" value="Unassembled WGS sequence"/>
</dbReference>
<reference evidence="2" key="2">
    <citation type="submission" date="2017-12" db="EMBL/GenBank/DDBJ databases">
        <title>Genome sequence of the Bar-tailed Godwit (Limosa lapponica baueri).</title>
        <authorList>
            <person name="Lima N.C.B."/>
            <person name="Parody-Merino A.M."/>
            <person name="Battley P.F."/>
            <person name="Fidler A.E."/>
            <person name="Prosdocimi F."/>
        </authorList>
    </citation>
    <scope>NUCLEOTIDE SEQUENCE [LARGE SCALE GENOMIC DNA]</scope>
</reference>
<keyword evidence="1" id="KW-0695">RNA-directed DNA polymerase</keyword>
<reference evidence="2" key="1">
    <citation type="submission" date="2017-11" db="EMBL/GenBank/DDBJ databases">
        <authorList>
            <person name="Lima N.C."/>
            <person name="Parody-Merino A.M."/>
            <person name="Battley P.F."/>
            <person name="Fidler A.E."/>
            <person name="Prosdocimi F."/>
        </authorList>
    </citation>
    <scope>NUCLEOTIDE SEQUENCE [LARGE SCALE GENOMIC DNA]</scope>
</reference>
<organism evidence="1 2">
    <name type="scientific">Limosa lapponica baueri</name>
    <dbReference type="NCBI Taxonomy" id="1758121"/>
    <lineage>
        <taxon>Eukaryota</taxon>
        <taxon>Metazoa</taxon>
        <taxon>Chordata</taxon>
        <taxon>Craniata</taxon>
        <taxon>Vertebrata</taxon>
        <taxon>Euteleostomi</taxon>
        <taxon>Archelosauria</taxon>
        <taxon>Archosauria</taxon>
        <taxon>Dinosauria</taxon>
        <taxon>Saurischia</taxon>
        <taxon>Theropoda</taxon>
        <taxon>Coelurosauria</taxon>
        <taxon>Aves</taxon>
        <taxon>Neognathae</taxon>
        <taxon>Neoaves</taxon>
        <taxon>Charadriiformes</taxon>
        <taxon>Scolopacidae</taxon>
        <taxon>Limosa</taxon>
    </lineage>
</organism>
<accession>A0A2I0T0W4</accession>
<dbReference type="AlphaFoldDB" id="A0A2I0T0W4"/>
<keyword evidence="2" id="KW-1185">Reference proteome</keyword>